<dbReference type="InterPro" id="IPR015421">
    <property type="entry name" value="PyrdxlP-dep_Trfase_major"/>
</dbReference>
<dbReference type="GO" id="GO:0008483">
    <property type="term" value="F:transaminase activity"/>
    <property type="evidence" value="ECO:0007669"/>
    <property type="project" value="UniProtKB-KW"/>
</dbReference>
<dbReference type="InterPro" id="IPR015424">
    <property type="entry name" value="PyrdxlP-dep_Trfase"/>
</dbReference>
<evidence type="ECO:0000256" key="4">
    <source>
        <dbReference type="ARBA" id="ARBA00023239"/>
    </source>
</evidence>
<comment type="cofactor">
    <cofactor evidence="1">
        <name>pyridoxal 5'-phosphate</name>
        <dbReference type="ChEBI" id="CHEBI:597326"/>
    </cofactor>
</comment>
<dbReference type="Gene3D" id="3.40.640.10">
    <property type="entry name" value="Type I PLP-dependent aspartate aminotransferase-like (Major domain)"/>
    <property type="match status" value="1"/>
</dbReference>
<feature type="domain" description="Aminotransferase class I/classII large" evidence="6">
    <location>
        <begin position="108"/>
        <end position="387"/>
    </location>
</feature>
<evidence type="ECO:0000256" key="2">
    <source>
        <dbReference type="ARBA" id="ARBA00012224"/>
    </source>
</evidence>
<dbReference type="SUPFAM" id="SSF53383">
    <property type="entry name" value="PLP-dependent transferases"/>
    <property type="match status" value="1"/>
</dbReference>
<reference evidence="7 8" key="1">
    <citation type="submission" date="2019-12" db="EMBL/GenBank/DDBJ databases">
        <title>Nesterenkonia muleiensis sp. nov., a novel actinobacterium isolated from sap of Populus euphratica.</title>
        <authorList>
            <person name="Wang R."/>
        </authorList>
    </citation>
    <scope>NUCLEOTIDE SEQUENCE [LARGE SCALE GENOMIC DNA]</scope>
    <source>
        <strain evidence="7 8">F10</strain>
    </source>
</reference>
<comment type="caution">
    <text evidence="7">The sequence shown here is derived from an EMBL/GenBank/DDBJ whole genome shotgun (WGS) entry which is preliminary data.</text>
</comment>
<dbReference type="GO" id="GO:0047804">
    <property type="term" value="F:cysteine-S-conjugate beta-lyase activity"/>
    <property type="evidence" value="ECO:0007669"/>
    <property type="project" value="UniProtKB-EC"/>
</dbReference>
<gene>
    <name evidence="7" type="ORF">GNZ21_08265</name>
</gene>
<keyword evidence="4" id="KW-0456">Lyase</keyword>
<proteinExistence type="inferred from homology"/>
<dbReference type="RefSeq" id="WP_157323196.1">
    <property type="nucleotide sequence ID" value="NZ_BMFX01000011.1"/>
</dbReference>
<dbReference type="InterPro" id="IPR004839">
    <property type="entry name" value="Aminotransferase_I/II_large"/>
</dbReference>
<dbReference type="PANTHER" id="PTHR43525:SF2">
    <property type="entry name" value="CYSTATHIONINE BETA-LYASE-RELATED"/>
    <property type="match status" value="1"/>
</dbReference>
<dbReference type="CDD" id="cd00609">
    <property type="entry name" value="AAT_like"/>
    <property type="match status" value="1"/>
</dbReference>
<keyword evidence="8" id="KW-1185">Reference proteome</keyword>
<dbReference type="Proteomes" id="UP000460157">
    <property type="component" value="Unassembled WGS sequence"/>
</dbReference>
<dbReference type="Pfam" id="PF00155">
    <property type="entry name" value="Aminotran_1_2"/>
    <property type="match status" value="1"/>
</dbReference>
<evidence type="ECO:0000313" key="8">
    <source>
        <dbReference type="Proteomes" id="UP000460157"/>
    </source>
</evidence>
<dbReference type="Gene3D" id="3.90.1150.10">
    <property type="entry name" value="Aspartate Aminotransferase, domain 1"/>
    <property type="match status" value="1"/>
</dbReference>
<evidence type="ECO:0000313" key="7">
    <source>
        <dbReference type="EMBL" id="MVT26347.1"/>
    </source>
</evidence>
<dbReference type="GO" id="GO:0030170">
    <property type="term" value="F:pyridoxal phosphate binding"/>
    <property type="evidence" value="ECO:0007669"/>
    <property type="project" value="InterPro"/>
</dbReference>
<keyword evidence="7" id="KW-0808">Transferase</keyword>
<sequence>MGETQNPLEVLSLEALRRRQSLKWRAFGDEVLPLWVAEMDTPLAAPVAQALNRAIELGDAGYPSAGPYIEAFRNFAARRWEWEPGAEQIRPVRDVMTGVIEALRLAGELWDTVIVSSPVYPPFFNYPVTAGRRVVEAPLGAEGRLDFEMLEESFNLRTAGGQASYLLANPHNPTGTVHTRQELEQLARLAADYGVRVISDEIHAPLVYAETDFTPYLTVDPRGYAVTSASKGWSLAAFKAGLLIAGEEVASELADLPPEASLGASHIGVLAQTAAFAEGEPWLDALLQGLDANRMLLTELLAEHAPQVSYSVPQGTYFGWLDFSEFGYDDAPNGGAERPIQGPAKHLLQEAKVALTGGHAFGTGGEQHARLNFATSQAILTEAVQRIGAVLVPAAGSGPDRLSSG</sequence>
<accession>A0A7K1UIR2</accession>
<keyword evidence="7" id="KW-0032">Aminotransferase</keyword>
<evidence type="ECO:0000259" key="6">
    <source>
        <dbReference type="Pfam" id="PF00155"/>
    </source>
</evidence>
<dbReference type="OrthoDB" id="3224382at2"/>
<protein>
    <recommendedName>
        <fullName evidence="2">cysteine-S-conjugate beta-lyase</fullName>
        <ecNumber evidence="2">4.4.1.13</ecNumber>
    </recommendedName>
</protein>
<dbReference type="PANTHER" id="PTHR43525">
    <property type="entry name" value="PROTEIN MALY"/>
    <property type="match status" value="1"/>
</dbReference>
<keyword evidence="3" id="KW-0663">Pyridoxal phosphate</keyword>
<dbReference type="EMBL" id="WRPM01000059">
    <property type="protein sequence ID" value="MVT26347.1"/>
    <property type="molecule type" value="Genomic_DNA"/>
</dbReference>
<dbReference type="EC" id="4.4.1.13" evidence="2"/>
<dbReference type="AlphaFoldDB" id="A0A7K1UIR2"/>
<organism evidence="7 8">
    <name type="scientific">Nesterenkonia alkaliphila</name>
    <dbReference type="NCBI Taxonomy" id="1463631"/>
    <lineage>
        <taxon>Bacteria</taxon>
        <taxon>Bacillati</taxon>
        <taxon>Actinomycetota</taxon>
        <taxon>Actinomycetes</taxon>
        <taxon>Micrococcales</taxon>
        <taxon>Micrococcaceae</taxon>
        <taxon>Nesterenkonia</taxon>
    </lineage>
</organism>
<evidence type="ECO:0000256" key="3">
    <source>
        <dbReference type="ARBA" id="ARBA00022898"/>
    </source>
</evidence>
<dbReference type="InterPro" id="IPR051798">
    <property type="entry name" value="Class-II_PLP-Dep_Aminotrans"/>
</dbReference>
<comment type="similarity">
    <text evidence="5">Belongs to the class-II pyridoxal-phosphate-dependent aminotransferase family. MalY/PatB cystathionine beta-lyase subfamily.</text>
</comment>
<evidence type="ECO:0000256" key="5">
    <source>
        <dbReference type="ARBA" id="ARBA00037974"/>
    </source>
</evidence>
<dbReference type="InterPro" id="IPR015422">
    <property type="entry name" value="PyrdxlP-dep_Trfase_small"/>
</dbReference>
<evidence type="ECO:0000256" key="1">
    <source>
        <dbReference type="ARBA" id="ARBA00001933"/>
    </source>
</evidence>
<name>A0A7K1UIR2_9MICC</name>